<dbReference type="SMART" id="SM00729">
    <property type="entry name" value="Elp3"/>
    <property type="match status" value="1"/>
</dbReference>
<dbReference type="GO" id="GO:0046872">
    <property type="term" value="F:metal ion binding"/>
    <property type="evidence" value="ECO:0007669"/>
    <property type="project" value="UniProtKB-KW"/>
</dbReference>
<name>A0A6I4P3H3_9MICO</name>
<dbReference type="InterPro" id="IPR040086">
    <property type="entry name" value="MJ0683-like"/>
</dbReference>
<dbReference type="RefSeq" id="WP_160424347.1">
    <property type="nucleotide sequence ID" value="NZ_WSTA01000035.1"/>
</dbReference>
<dbReference type="GO" id="GO:0051536">
    <property type="term" value="F:iron-sulfur cluster binding"/>
    <property type="evidence" value="ECO:0007669"/>
    <property type="project" value="UniProtKB-KW"/>
</dbReference>
<dbReference type="SUPFAM" id="SSF102114">
    <property type="entry name" value="Radical SAM enzymes"/>
    <property type="match status" value="1"/>
</dbReference>
<keyword evidence="3" id="KW-0411">Iron-sulfur</keyword>
<dbReference type="Gene3D" id="3.80.30.30">
    <property type="match status" value="1"/>
</dbReference>
<gene>
    <name evidence="5" type="ORF">GB864_09300</name>
</gene>
<comment type="caution">
    <text evidence="5">The sequence shown here is derived from an EMBL/GenBank/DDBJ whole genome shotgun (WGS) entry which is preliminary data.</text>
</comment>
<evidence type="ECO:0000256" key="1">
    <source>
        <dbReference type="ARBA" id="ARBA00022723"/>
    </source>
</evidence>
<dbReference type="Pfam" id="PF04055">
    <property type="entry name" value="Radical_SAM"/>
    <property type="match status" value="1"/>
</dbReference>
<dbReference type="SFLD" id="SFLDG01084">
    <property type="entry name" value="Uncharacterised_Radical_SAM_Su"/>
    <property type="match status" value="1"/>
</dbReference>
<dbReference type="EMBL" id="WSTA01000035">
    <property type="protein sequence ID" value="MWB98739.1"/>
    <property type="molecule type" value="Genomic_DNA"/>
</dbReference>
<dbReference type="PANTHER" id="PTHR43432:SF3">
    <property type="entry name" value="SLR0285 PROTEIN"/>
    <property type="match status" value="1"/>
</dbReference>
<evidence type="ECO:0000313" key="5">
    <source>
        <dbReference type="EMBL" id="MWB98739.1"/>
    </source>
</evidence>
<dbReference type="CDD" id="cd01335">
    <property type="entry name" value="Radical_SAM"/>
    <property type="match status" value="1"/>
</dbReference>
<dbReference type="PROSITE" id="PS51918">
    <property type="entry name" value="RADICAL_SAM"/>
    <property type="match status" value="1"/>
</dbReference>
<evidence type="ECO:0000256" key="3">
    <source>
        <dbReference type="ARBA" id="ARBA00023014"/>
    </source>
</evidence>
<dbReference type="NCBIfam" id="NF038135">
    <property type="entry name" value="rSAM_Rv2578c"/>
    <property type="match status" value="1"/>
</dbReference>
<evidence type="ECO:0000313" key="6">
    <source>
        <dbReference type="Proteomes" id="UP000438182"/>
    </source>
</evidence>
<dbReference type="SFLD" id="SFLDS00029">
    <property type="entry name" value="Radical_SAM"/>
    <property type="match status" value="1"/>
</dbReference>
<organism evidence="5 6">
    <name type="scientific">Agromyces seonyuensis</name>
    <dbReference type="NCBI Taxonomy" id="2662446"/>
    <lineage>
        <taxon>Bacteria</taxon>
        <taxon>Bacillati</taxon>
        <taxon>Actinomycetota</taxon>
        <taxon>Actinomycetes</taxon>
        <taxon>Micrococcales</taxon>
        <taxon>Microbacteriaceae</taxon>
        <taxon>Agromyces</taxon>
    </lineage>
</organism>
<dbReference type="PANTHER" id="PTHR43432">
    <property type="entry name" value="SLR0285 PROTEIN"/>
    <property type="match status" value="1"/>
</dbReference>
<dbReference type="InterPro" id="IPR006638">
    <property type="entry name" value="Elp3/MiaA/NifB-like_rSAM"/>
</dbReference>
<keyword evidence="2" id="KW-0408">Iron</keyword>
<keyword evidence="6" id="KW-1185">Reference proteome</keyword>
<dbReference type="Proteomes" id="UP000438182">
    <property type="component" value="Unassembled WGS sequence"/>
</dbReference>
<sequence length="356" mass="39163">MRWSGQTIDAQQPDALPGLVRLHDLVRSVRTPEFADVTFHEILAKSALNRVPGASRMQFGWTVNPYRGCSHACAYCFARPTHEYLEFDAGDDFDRQIVVKVNVAEVLGRELAKPSWHREHVALGTNTDPYQRAEGRYALMPGIIDAFAGSGTPFSILTKGTLLRRDLPRLAEVRDAGVGVELAMSIAVHDPELQRSIEPGTPSTAARLATVTAARDAGFDCAVFLMPILPFLTDTKAHLDRALGDIAAAGATRVLYTALHLRGRVKPWFMAWLEREHPDLVPRYRAMYYGRNAYAPRDYRQWLGERIRPLIRAHGLRRDDEDPITGGVRSTGAPAGQSAAIAAMPAAGSVGPDALF</sequence>
<keyword evidence="1" id="KW-0479">Metal-binding</keyword>
<dbReference type="InterPro" id="IPR058240">
    <property type="entry name" value="rSAM_sf"/>
</dbReference>
<dbReference type="InterPro" id="IPR007197">
    <property type="entry name" value="rSAM"/>
</dbReference>
<protein>
    <submittedName>
        <fullName evidence="5">Radical SAM protein</fullName>
    </submittedName>
</protein>
<evidence type="ECO:0000259" key="4">
    <source>
        <dbReference type="PROSITE" id="PS51918"/>
    </source>
</evidence>
<dbReference type="GO" id="GO:0003824">
    <property type="term" value="F:catalytic activity"/>
    <property type="evidence" value="ECO:0007669"/>
    <property type="project" value="InterPro"/>
</dbReference>
<reference evidence="5 6" key="1">
    <citation type="submission" date="2019-12" db="EMBL/GenBank/DDBJ databases">
        <authorList>
            <person name="Kim Y.S."/>
        </authorList>
    </citation>
    <scope>NUCLEOTIDE SEQUENCE [LARGE SCALE GENOMIC DNA]</scope>
    <source>
        <strain evidence="5 6">MMS17-SY077</strain>
    </source>
</reference>
<feature type="domain" description="Radical SAM core" evidence="4">
    <location>
        <begin position="55"/>
        <end position="306"/>
    </location>
</feature>
<accession>A0A6I4P3H3</accession>
<dbReference type="AlphaFoldDB" id="A0A6I4P3H3"/>
<proteinExistence type="predicted"/>
<evidence type="ECO:0000256" key="2">
    <source>
        <dbReference type="ARBA" id="ARBA00023004"/>
    </source>
</evidence>